<evidence type="ECO:0000256" key="5">
    <source>
        <dbReference type="ARBA" id="ARBA00023157"/>
    </source>
</evidence>
<dbReference type="Pfam" id="PF03782">
    <property type="entry name" value="AMOP"/>
    <property type="match status" value="1"/>
</dbReference>
<feature type="signal peptide" evidence="8">
    <location>
        <begin position="1"/>
        <end position="29"/>
    </location>
</feature>
<dbReference type="Pfam" id="PF01033">
    <property type="entry name" value="Somatomedin_B"/>
    <property type="match status" value="1"/>
</dbReference>
<dbReference type="InterPro" id="IPR051495">
    <property type="entry name" value="Epithelial_Barrier/Signaling"/>
</dbReference>
<sequence>MIKGKEQNFQLFCSLVIGLISYSTLQADAQNSCQNSCGQRLADCSCHVTCKSLRTCCPDYSDFCLRVSPQSGTLMGGEDFVIVNATFNAQDKIICKFKSDICTNGYVDAEHRAHCISPLLYENGRIQFELSTDNGMTFNRRGTWVSVHHSKFSSLKKSTLVNATKWQYYGTPNVSGDLTLVWNTSLISATSVNIEVWGYQETGTPYSESWEGKWTYLYSLEKAAPNSGTFKFTPQPAKKPYSEWEIGMLRLTAAIQSDGAANVRALWSPSHALAWHLEEKFREDSAAWAYQKCLAWHKTEETLPNFLLEIADCPCTLAQSRADSGRFHTDYGCDIEKGSKCTYHPGAAHCVRAIQASPKYGAGQQCCYDAQGRQILTGDSIGGSTPDRGHDWGSPPYEKPPRVPGFSHGLYDVISFYYCCLWSDNCQYYFLHRPSSDCTTYRPPKAGTTFGDPHFFTFDGANFTFNGRGEYTLVTGERNGTNGVLEIQGRTEQVKTINGTYANSTGFTAVAMQEGDSDVIEVRVPTHSNKASLEVLVNHGVVTFNEQSWMDLKGVFVYSATAQNVTVMFPSGAGVETRARGALLSITVLLPDTFMNWTEGLFGVMSNSSDDDFTFRNGSVLAADASPEMFYELGTSWAIENKSSLFTYDSQFLLDNYLHAPKHHPDFTPVFSVTVDPAGPLYAEMSALCQGNRFCQFDTLVTEDLQVGNATMVSYESYMKLVESLEPVIACGFLDEPKNGAKKGDLYLVGASVNFTCNQGHVLSGSARRTCLPSGQWSGQPTFCISENILGIVLGTLLAVFSLVVIGVILFVNEKRLKLRKAKMAATSHEYQNTNTAKTENM</sequence>
<evidence type="ECO:0000313" key="14">
    <source>
        <dbReference type="Proteomes" id="UP000287033"/>
    </source>
</evidence>
<dbReference type="AlphaFoldDB" id="A0A401T268"/>
<dbReference type="InterPro" id="IPR056619">
    <property type="entry name" value="C8-3_MUC4"/>
</dbReference>
<dbReference type="SMART" id="SM00216">
    <property type="entry name" value="VWD"/>
    <property type="match status" value="1"/>
</dbReference>
<evidence type="ECO:0000256" key="7">
    <source>
        <dbReference type="SAM" id="Phobius"/>
    </source>
</evidence>
<dbReference type="PROSITE" id="PS50856">
    <property type="entry name" value="AMOP"/>
    <property type="match status" value="1"/>
</dbReference>
<dbReference type="Pfam" id="PF00084">
    <property type="entry name" value="Sushi"/>
    <property type="match status" value="1"/>
</dbReference>
<dbReference type="InterPro" id="IPR000436">
    <property type="entry name" value="Sushi_SCR_CCP_dom"/>
</dbReference>
<feature type="chain" id="PRO_5019514385" description="Sushi domain-containing protein" evidence="8">
    <location>
        <begin position="30"/>
        <end position="842"/>
    </location>
</feature>
<comment type="caution">
    <text evidence="13">The sequence shown here is derived from an EMBL/GenBank/DDBJ whole genome shotgun (WGS) entry which is preliminary data.</text>
</comment>
<keyword evidence="8" id="KW-0732">Signal</keyword>
<feature type="transmembrane region" description="Helical" evidence="7">
    <location>
        <begin position="789"/>
        <end position="812"/>
    </location>
</feature>
<keyword evidence="4 7" id="KW-0472">Membrane</keyword>
<dbReference type="InterPro" id="IPR001212">
    <property type="entry name" value="Somatomedin_B_dom"/>
</dbReference>
<reference evidence="13 14" key="1">
    <citation type="journal article" date="2018" name="Nat. Ecol. Evol.">
        <title>Shark genomes provide insights into elasmobranch evolution and the origin of vertebrates.</title>
        <authorList>
            <person name="Hara Y"/>
            <person name="Yamaguchi K"/>
            <person name="Onimaru K"/>
            <person name="Kadota M"/>
            <person name="Koyanagi M"/>
            <person name="Keeley SD"/>
            <person name="Tatsumi K"/>
            <person name="Tanaka K"/>
            <person name="Motone F"/>
            <person name="Kageyama Y"/>
            <person name="Nozu R"/>
            <person name="Adachi N"/>
            <person name="Nishimura O"/>
            <person name="Nakagawa R"/>
            <person name="Tanegashima C"/>
            <person name="Kiyatake I"/>
            <person name="Matsumoto R"/>
            <person name="Murakumo K"/>
            <person name="Nishida K"/>
            <person name="Terakita A"/>
            <person name="Kuratani S"/>
            <person name="Sato K"/>
            <person name="Hyodo S Kuraku.S."/>
        </authorList>
    </citation>
    <scope>NUCLEOTIDE SEQUENCE [LARGE SCALE GENOMIC DNA]</scope>
</reference>
<dbReference type="GO" id="GO:0016020">
    <property type="term" value="C:membrane"/>
    <property type="evidence" value="ECO:0007669"/>
    <property type="project" value="UniProtKB-SubCell"/>
</dbReference>
<keyword evidence="3 7" id="KW-1133">Transmembrane helix</keyword>
<protein>
    <recommendedName>
        <fullName evidence="15">Sushi domain-containing protein</fullName>
    </recommendedName>
</protein>
<evidence type="ECO:0000256" key="8">
    <source>
        <dbReference type="SAM" id="SignalP"/>
    </source>
</evidence>
<comment type="subcellular location">
    <subcellularLocation>
        <location evidence="1">Membrane</location>
    </subcellularLocation>
</comment>
<dbReference type="Gene3D" id="2.10.70.10">
    <property type="entry name" value="Complement Module, domain 1"/>
    <property type="match status" value="1"/>
</dbReference>
<dbReference type="PROSITE" id="PS00524">
    <property type="entry name" value="SMB_1"/>
    <property type="match status" value="1"/>
</dbReference>
<dbReference type="OrthoDB" id="6051552at2759"/>
<keyword evidence="14" id="KW-1185">Reference proteome</keyword>
<dbReference type="PANTHER" id="PTHR13802:SF63">
    <property type="entry name" value="SUSHI DOMAIN-CONTAINING PROTEIN 2"/>
    <property type="match status" value="1"/>
</dbReference>
<feature type="domain" description="VWFD" evidence="12">
    <location>
        <begin position="445"/>
        <end position="645"/>
    </location>
</feature>
<dbReference type="PROSITE" id="PS51233">
    <property type="entry name" value="VWFD"/>
    <property type="match status" value="1"/>
</dbReference>
<evidence type="ECO:0000259" key="12">
    <source>
        <dbReference type="PROSITE" id="PS51233"/>
    </source>
</evidence>
<keyword evidence="5 6" id="KW-1015">Disulfide bond</keyword>
<dbReference type="CDD" id="cd00033">
    <property type="entry name" value="CCP"/>
    <property type="match status" value="1"/>
</dbReference>
<dbReference type="Pfam" id="PF00094">
    <property type="entry name" value="VWD"/>
    <property type="match status" value="1"/>
</dbReference>
<dbReference type="SUPFAM" id="SSF57535">
    <property type="entry name" value="Complement control module/SCR domain"/>
    <property type="match status" value="1"/>
</dbReference>
<evidence type="ECO:0008006" key="15">
    <source>
        <dbReference type="Google" id="ProtNLM"/>
    </source>
</evidence>
<dbReference type="Pfam" id="PF23263">
    <property type="entry name" value="C8-3_MUC4"/>
    <property type="match status" value="1"/>
</dbReference>
<dbReference type="PROSITE" id="PS50958">
    <property type="entry name" value="SMB_2"/>
    <property type="match status" value="1"/>
</dbReference>
<evidence type="ECO:0000256" key="1">
    <source>
        <dbReference type="ARBA" id="ARBA00004370"/>
    </source>
</evidence>
<evidence type="ECO:0000256" key="3">
    <source>
        <dbReference type="ARBA" id="ARBA00022989"/>
    </source>
</evidence>
<evidence type="ECO:0000256" key="4">
    <source>
        <dbReference type="ARBA" id="ARBA00023136"/>
    </source>
</evidence>
<dbReference type="Gene3D" id="4.10.410.20">
    <property type="match status" value="1"/>
</dbReference>
<proteinExistence type="predicted"/>
<dbReference type="InterPro" id="IPR035976">
    <property type="entry name" value="Sushi/SCR/CCP_sf"/>
</dbReference>
<feature type="domain" description="AMOP" evidence="9">
    <location>
        <begin position="285"/>
        <end position="433"/>
    </location>
</feature>
<gene>
    <name evidence="13" type="ORF">chiPu_0015233</name>
</gene>
<name>A0A401T268_CHIPU</name>
<dbReference type="PROSITE" id="PS50923">
    <property type="entry name" value="SUSHI"/>
    <property type="match status" value="1"/>
</dbReference>
<dbReference type="OMA" id="FGADWAI"/>
<dbReference type="InterPro" id="IPR036024">
    <property type="entry name" value="Somatomedin_B-like_dom_sf"/>
</dbReference>
<dbReference type="Proteomes" id="UP000287033">
    <property type="component" value="Unassembled WGS sequence"/>
</dbReference>
<dbReference type="InterPro" id="IPR005533">
    <property type="entry name" value="AMOP_dom"/>
</dbReference>
<comment type="caution">
    <text evidence="6">Lacks conserved residue(s) required for the propagation of feature annotation.</text>
</comment>
<feature type="domain" description="SMB" evidence="11">
    <location>
        <begin position="29"/>
        <end position="68"/>
    </location>
</feature>
<dbReference type="EMBL" id="BEZZ01000876">
    <property type="protein sequence ID" value="GCC36735.1"/>
    <property type="molecule type" value="Genomic_DNA"/>
</dbReference>
<dbReference type="PANTHER" id="PTHR13802">
    <property type="entry name" value="MUCIN 4-RELATED"/>
    <property type="match status" value="1"/>
</dbReference>
<keyword evidence="6" id="KW-0768">Sushi</keyword>
<evidence type="ECO:0000259" key="10">
    <source>
        <dbReference type="PROSITE" id="PS50923"/>
    </source>
</evidence>
<dbReference type="InterPro" id="IPR001846">
    <property type="entry name" value="VWF_type-D"/>
</dbReference>
<accession>A0A401T268</accession>
<keyword evidence="2 7" id="KW-0812">Transmembrane</keyword>
<dbReference type="SMART" id="SM00723">
    <property type="entry name" value="AMOP"/>
    <property type="match status" value="1"/>
</dbReference>
<feature type="domain" description="Sushi" evidence="10">
    <location>
        <begin position="729"/>
        <end position="786"/>
    </location>
</feature>
<dbReference type="STRING" id="137246.A0A401T268"/>
<feature type="disulfide bond" evidence="6">
    <location>
        <begin position="757"/>
        <end position="784"/>
    </location>
</feature>
<dbReference type="SUPFAM" id="SSF90188">
    <property type="entry name" value="Somatomedin B domain"/>
    <property type="match status" value="1"/>
</dbReference>
<evidence type="ECO:0000256" key="2">
    <source>
        <dbReference type="ARBA" id="ARBA00022692"/>
    </source>
</evidence>
<organism evidence="13 14">
    <name type="scientific">Chiloscyllium punctatum</name>
    <name type="common">Brownbanded bambooshark</name>
    <name type="synonym">Hemiscyllium punctatum</name>
    <dbReference type="NCBI Taxonomy" id="137246"/>
    <lineage>
        <taxon>Eukaryota</taxon>
        <taxon>Metazoa</taxon>
        <taxon>Chordata</taxon>
        <taxon>Craniata</taxon>
        <taxon>Vertebrata</taxon>
        <taxon>Chondrichthyes</taxon>
        <taxon>Elasmobranchii</taxon>
        <taxon>Galeomorphii</taxon>
        <taxon>Galeoidea</taxon>
        <taxon>Orectolobiformes</taxon>
        <taxon>Hemiscylliidae</taxon>
        <taxon>Chiloscyllium</taxon>
    </lineage>
</organism>
<evidence type="ECO:0000313" key="13">
    <source>
        <dbReference type="EMBL" id="GCC36735.1"/>
    </source>
</evidence>
<dbReference type="SMART" id="SM00032">
    <property type="entry name" value="CCP"/>
    <property type="match status" value="1"/>
</dbReference>
<evidence type="ECO:0000259" key="11">
    <source>
        <dbReference type="PROSITE" id="PS50958"/>
    </source>
</evidence>
<evidence type="ECO:0000256" key="6">
    <source>
        <dbReference type="PROSITE-ProRule" id="PRU00302"/>
    </source>
</evidence>
<evidence type="ECO:0000259" key="9">
    <source>
        <dbReference type="PROSITE" id="PS50856"/>
    </source>
</evidence>